<feature type="domain" description="Metallo-beta-lactamase" evidence="2">
    <location>
        <begin position="32"/>
        <end position="278"/>
    </location>
</feature>
<proteinExistence type="predicted"/>
<feature type="region of interest" description="Disordered" evidence="1">
    <location>
        <begin position="334"/>
        <end position="362"/>
    </location>
</feature>
<keyword evidence="4" id="KW-1185">Reference proteome</keyword>
<dbReference type="AlphaFoldDB" id="A0A917XJ15"/>
<dbReference type="EMBL" id="BMML01000018">
    <property type="protein sequence ID" value="GGN30542.1"/>
    <property type="molecule type" value="Genomic_DNA"/>
</dbReference>
<dbReference type="InterPro" id="IPR052159">
    <property type="entry name" value="Competence_DNA_uptake"/>
</dbReference>
<dbReference type="InterPro" id="IPR001279">
    <property type="entry name" value="Metallo-B-lactamas"/>
</dbReference>
<dbReference type="SUPFAM" id="SSF56281">
    <property type="entry name" value="Metallo-hydrolase/oxidoreductase"/>
    <property type="match status" value="1"/>
</dbReference>
<reference evidence="3" key="2">
    <citation type="submission" date="2020-09" db="EMBL/GenBank/DDBJ databases">
        <authorList>
            <person name="Sun Q."/>
            <person name="Zhou Y."/>
        </authorList>
    </citation>
    <scope>NUCLEOTIDE SEQUENCE</scope>
    <source>
        <strain evidence="3">CGMCC 4.7110</strain>
    </source>
</reference>
<keyword evidence="3" id="KW-0378">Hydrolase</keyword>
<dbReference type="PANTHER" id="PTHR30619:SF1">
    <property type="entry name" value="RECOMBINATION PROTEIN 2"/>
    <property type="match status" value="1"/>
</dbReference>
<protein>
    <submittedName>
        <fullName evidence="3">MBL fold hydrolase</fullName>
    </submittedName>
</protein>
<comment type="caution">
    <text evidence="3">The sequence shown here is derived from an EMBL/GenBank/DDBJ whole genome shotgun (WGS) entry which is preliminary data.</text>
</comment>
<evidence type="ECO:0000313" key="3">
    <source>
        <dbReference type="EMBL" id="GGN30542.1"/>
    </source>
</evidence>
<dbReference type="GO" id="GO:0016787">
    <property type="term" value="F:hydrolase activity"/>
    <property type="evidence" value="ECO:0007669"/>
    <property type="project" value="UniProtKB-KW"/>
</dbReference>
<dbReference type="Proteomes" id="UP000653411">
    <property type="component" value="Unassembled WGS sequence"/>
</dbReference>
<evidence type="ECO:0000313" key="4">
    <source>
        <dbReference type="Proteomes" id="UP000653411"/>
    </source>
</evidence>
<name>A0A917XJ15_9ACTN</name>
<evidence type="ECO:0000259" key="2">
    <source>
        <dbReference type="Pfam" id="PF00753"/>
    </source>
</evidence>
<dbReference type="Gene3D" id="3.60.15.10">
    <property type="entry name" value="Ribonuclease Z/Hydroxyacylglutathione hydrolase-like"/>
    <property type="match status" value="1"/>
</dbReference>
<accession>A0A917XJ15</accession>
<dbReference type="Pfam" id="PF00753">
    <property type="entry name" value="Lactamase_B"/>
    <property type="match status" value="1"/>
</dbReference>
<feature type="compositionally biased region" description="Basic and acidic residues" evidence="1">
    <location>
        <begin position="334"/>
        <end position="343"/>
    </location>
</feature>
<sequence length="362" mass="39351">MGYEIDFLPVGDESSGGDAIALRYGNLYGPRNEQTVIVIDGGYLKAGEALVEHIRKHYNTGIVDLVVSTHPDQDHISGLRVVLEELTVKKLLMHLPWSHSSDMARAKMILSLNSRALRTELRDSLQGATDLEEVAKAQGVPIEEPFLGWTSDDGAFRVLGPTEDYYRELLAEIVEPDSDAAARASWETLVHKLLAETSHEDLDTETLGENGETSAKNNTSAICLLEVAGRKFLFTGDAGIPALGQALDVLEAEGFQPGELGFVQVPHHGSRRNVSPSILNRLLGPKGQAAVIGTAFASVPLKNPEHKHPAKKTTNAFLRRGYPVHLTQGMSKCHFHDAPDREGYGTSTPEPLHTQVEDSGDA</sequence>
<dbReference type="PANTHER" id="PTHR30619">
    <property type="entry name" value="DNA INTERNALIZATION/COMPETENCE PROTEIN COMEC/REC2"/>
    <property type="match status" value="1"/>
</dbReference>
<evidence type="ECO:0000256" key="1">
    <source>
        <dbReference type="SAM" id="MobiDB-lite"/>
    </source>
</evidence>
<reference evidence="3" key="1">
    <citation type="journal article" date="2014" name="Int. J. Syst. Evol. Microbiol.">
        <title>Complete genome sequence of Corynebacterium casei LMG S-19264T (=DSM 44701T), isolated from a smear-ripened cheese.</title>
        <authorList>
            <consortium name="US DOE Joint Genome Institute (JGI-PGF)"/>
            <person name="Walter F."/>
            <person name="Albersmeier A."/>
            <person name="Kalinowski J."/>
            <person name="Ruckert C."/>
        </authorList>
    </citation>
    <scope>NUCLEOTIDE SEQUENCE</scope>
    <source>
        <strain evidence="3">CGMCC 4.7110</strain>
    </source>
</reference>
<organism evidence="3 4">
    <name type="scientific">Streptomyces fuscichromogenes</name>
    <dbReference type="NCBI Taxonomy" id="1324013"/>
    <lineage>
        <taxon>Bacteria</taxon>
        <taxon>Bacillati</taxon>
        <taxon>Actinomycetota</taxon>
        <taxon>Actinomycetes</taxon>
        <taxon>Kitasatosporales</taxon>
        <taxon>Streptomycetaceae</taxon>
        <taxon>Streptomyces</taxon>
    </lineage>
</organism>
<dbReference type="RefSeq" id="WP_189266684.1">
    <property type="nucleotide sequence ID" value="NZ_BMML01000018.1"/>
</dbReference>
<dbReference type="InterPro" id="IPR036866">
    <property type="entry name" value="RibonucZ/Hydroxyglut_hydro"/>
</dbReference>
<gene>
    <name evidence="3" type="ORF">GCM10011578_067720</name>
</gene>